<protein>
    <submittedName>
        <fullName evidence="3">Uncharacterized protein</fullName>
    </submittedName>
</protein>
<keyword evidence="2" id="KW-1133">Transmembrane helix</keyword>
<evidence type="ECO:0000256" key="2">
    <source>
        <dbReference type="SAM" id="Phobius"/>
    </source>
</evidence>
<gene>
    <name evidence="3" type="ORF">BELL_0812g00020</name>
</gene>
<keyword evidence="4" id="KW-1185">Reference proteome</keyword>
<dbReference type="EMBL" id="PQXM01000810">
    <property type="protein sequence ID" value="TGO68725.1"/>
    <property type="molecule type" value="Genomic_DNA"/>
</dbReference>
<dbReference type="AlphaFoldDB" id="A0A4Z1J4T4"/>
<keyword evidence="2" id="KW-0472">Membrane</keyword>
<evidence type="ECO:0000256" key="1">
    <source>
        <dbReference type="SAM" id="MobiDB-lite"/>
    </source>
</evidence>
<accession>A0A4Z1J4T4</accession>
<proteinExistence type="predicted"/>
<sequence>MSSSFLRRRTSSSSENRRVYRDLIAKIDASIALDASDTQDAISSPPHNRVIFDPPTLSLPLTPVATPSPVSQSQKKAKISWSLFSPMFNSYLGILESIYSELPEKYRTPLTRQFISLAIFLFAILSLYISCGLIYRIFSLAKGILWMIASVLNLGWHVVNCSVAPRACFWGVWEGGKGNVPQIPIPLIPVLQNEAIYEAWSKHSNSAMKDFFSPQTESQTDPTSEPPTLTDLILYTARISNALEIMSERNSLTLRDQSVAIIIPSLDSFHQKINLLQKEYHYYRGSWATELMRVVINSTSVAKEVEELEGKWEKILDGVVQSGDALAEPGPGSPLREKAPPSSSSFLRIGYGKKEYRTFESLARSTYSQIVMHRTSHIINLKSSARIATKKSEKILHMLENIGRQTKVLKMVGMVAEREKRDVKERANEEYEQQRRAVWNWLGWGAWTEVYTEEERVKRAAELKDLEILMADIINISELGKLTERVEQMVRKDMKMWNAVMVASEKFLGKLVMKGEVESGDKNDEAVDNGRIFGIEEDEETGEKRGKRWFGSGSKGKGDEEMATKERIKQEKIGKRIEELREWGKDVRAWVKIRVKFAYDLRKLIEG</sequence>
<organism evidence="3 4">
    <name type="scientific">Botrytis elliptica</name>
    <dbReference type="NCBI Taxonomy" id="278938"/>
    <lineage>
        <taxon>Eukaryota</taxon>
        <taxon>Fungi</taxon>
        <taxon>Dikarya</taxon>
        <taxon>Ascomycota</taxon>
        <taxon>Pezizomycotina</taxon>
        <taxon>Leotiomycetes</taxon>
        <taxon>Helotiales</taxon>
        <taxon>Sclerotiniaceae</taxon>
        <taxon>Botrytis</taxon>
    </lineage>
</organism>
<feature type="transmembrane region" description="Helical" evidence="2">
    <location>
        <begin position="114"/>
        <end position="135"/>
    </location>
</feature>
<feature type="region of interest" description="Disordered" evidence="1">
    <location>
        <begin position="539"/>
        <end position="561"/>
    </location>
</feature>
<reference evidence="3 4" key="1">
    <citation type="submission" date="2017-12" db="EMBL/GenBank/DDBJ databases">
        <title>Comparative genomics of Botrytis spp.</title>
        <authorList>
            <person name="Valero-Jimenez C.A."/>
            <person name="Tapia P."/>
            <person name="Veloso J."/>
            <person name="Silva-Moreno E."/>
            <person name="Staats M."/>
            <person name="Valdes J.H."/>
            <person name="Van Kan J.A.L."/>
        </authorList>
    </citation>
    <scope>NUCLEOTIDE SEQUENCE [LARGE SCALE GENOMIC DNA]</scope>
    <source>
        <strain evidence="3 4">Be9601</strain>
    </source>
</reference>
<evidence type="ECO:0000313" key="3">
    <source>
        <dbReference type="EMBL" id="TGO68725.1"/>
    </source>
</evidence>
<dbReference type="Proteomes" id="UP000297229">
    <property type="component" value="Unassembled WGS sequence"/>
</dbReference>
<name>A0A4Z1J4T4_9HELO</name>
<keyword evidence="2" id="KW-0812">Transmembrane</keyword>
<comment type="caution">
    <text evidence="3">The sequence shown here is derived from an EMBL/GenBank/DDBJ whole genome shotgun (WGS) entry which is preliminary data.</text>
</comment>
<evidence type="ECO:0000313" key="4">
    <source>
        <dbReference type="Proteomes" id="UP000297229"/>
    </source>
</evidence>